<keyword evidence="6" id="KW-0235">DNA replication</keyword>
<comment type="subunit">
    <text evidence="6">Heterodimer of SbcC and SbcD.</text>
</comment>
<dbReference type="GO" id="GO:0004527">
    <property type="term" value="F:exonuclease activity"/>
    <property type="evidence" value="ECO:0007669"/>
    <property type="project" value="UniProtKB-KW"/>
</dbReference>
<keyword evidence="3 6" id="KW-0540">Nuclease</keyword>
<evidence type="ECO:0000256" key="4">
    <source>
        <dbReference type="ARBA" id="ARBA00022801"/>
    </source>
</evidence>
<keyword evidence="5 6" id="KW-0269">Exonuclease</keyword>
<dbReference type="InterPro" id="IPR050535">
    <property type="entry name" value="DNA_Repair-Maintenance_Comp"/>
</dbReference>
<name>A0ABW5XFL5_9MICO</name>
<dbReference type="RefSeq" id="WP_377465918.1">
    <property type="nucleotide sequence ID" value="NZ_JBHUOP010000002.1"/>
</dbReference>
<dbReference type="InterPro" id="IPR004593">
    <property type="entry name" value="SbcD"/>
</dbReference>
<evidence type="ECO:0000259" key="7">
    <source>
        <dbReference type="Pfam" id="PF00149"/>
    </source>
</evidence>
<comment type="caution">
    <text evidence="8">The sequence shown here is derived from an EMBL/GenBank/DDBJ whole genome shotgun (WGS) entry which is preliminary data.</text>
</comment>
<dbReference type="Proteomes" id="UP001597391">
    <property type="component" value="Unassembled WGS sequence"/>
</dbReference>
<accession>A0ABW5XFL5</accession>
<gene>
    <name evidence="6" type="primary">sbcD</name>
    <name evidence="8" type="ORF">ACFSYH_06385</name>
</gene>
<evidence type="ECO:0000256" key="1">
    <source>
        <dbReference type="ARBA" id="ARBA00010555"/>
    </source>
</evidence>
<dbReference type="InterPro" id="IPR029052">
    <property type="entry name" value="Metallo-depent_PP-like"/>
</dbReference>
<evidence type="ECO:0000313" key="9">
    <source>
        <dbReference type="Proteomes" id="UP001597391"/>
    </source>
</evidence>
<feature type="domain" description="Calcineurin-like phosphoesterase" evidence="7">
    <location>
        <begin position="11"/>
        <end position="139"/>
    </location>
</feature>
<dbReference type="NCBIfam" id="TIGR00619">
    <property type="entry name" value="sbcd"/>
    <property type="match status" value="1"/>
</dbReference>
<dbReference type="PANTHER" id="PTHR30337:SF0">
    <property type="entry name" value="NUCLEASE SBCCD SUBUNIT D"/>
    <property type="match status" value="1"/>
</dbReference>
<dbReference type="EMBL" id="JBHUOP010000002">
    <property type="protein sequence ID" value="MFD2840194.1"/>
    <property type="molecule type" value="Genomic_DNA"/>
</dbReference>
<evidence type="ECO:0000256" key="3">
    <source>
        <dbReference type="ARBA" id="ARBA00022722"/>
    </source>
</evidence>
<dbReference type="PANTHER" id="PTHR30337">
    <property type="entry name" value="COMPONENT OF ATP-DEPENDENT DSDNA EXONUCLEASE"/>
    <property type="match status" value="1"/>
</dbReference>
<keyword evidence="9" id="KW-1185">Reference proteome</keyword>
<proteinExistence type="inferred from homology"/>
<organism evidence="8 9">
    <name type="scientific">Populibacterium corticicola</name>
    <dbReference type="NCBI Taxonomy" id="1812826"/>
    <lineage>
        <taxon>Bacteria</taxon>
        <taxon>Bacillati</taxon>
        <taxon>Actinomycetota</taxon>
        <taxon>Actinomycetes</taxon>
        <taxon>Micrococcales</taxon>
        <taxon>Jonesiaceae</taxon>
        <taxon>Populibacterium</taxon>
    </lineage>
</organism>
<reference evidence="9" key="1">
    <citation type="journal article" date="2019" name="Int. J. Syst. Evol. Microbiol.">
        <title>The Global Catalogue of Microorganisms (GCM) 10K type strain sequencing project: providing services to taxonomists for standard genome sequencing and annotation.</title>
        <authorList>
            <consortium name="The Broad Institute Genomics Platform"/>
            <consortium name="The Broad Institute Genome Sequencing Center for Infectious Disease"/>
            <person name="Wu L."/>
            <person name="Ma J."/>
        </authorList>
    </citation>
    <scope>NUCLEOTIDE SEQUENCE [LARGE SCALE GENOMIC DNA]</scope>
    <source>
        <strain evidence="9">KCTC 33576</strain>
    </source>
</reference>
<evidence type="ECO:0000256" key="5">
    <source>
        <dbReference type="ARBA" id="ARBA00022839"/>
    </source>
</evidence>
<evidence type="ECO:0000256" key="6">
    <source>
        <dbReference type="RuleBase" id="RU363069"/>
    </source>
</evidence>
<dbReference type="InterPro" id="IPR004843">
    <property type="entry name" value="Calcineurin-like_PHP"/>
</dbReference>
<sequence>MSQAHDTVYFMRIAHTSDWHIGRTLHGVDLHEHHAQYFDHLVDLVRSEQIDAVVVSGDVYDRAIPPVSSVELLSDTLARLADTTHVILTPGNHDSAIRLGFGAQLMRPNIHIRSKVASVAEPVDIPAVRGSSPLLVYGLPYLDPDAARPELARCCGLDGPLGEGSVSVAEGAEEQQDSRPTIARSHEAVMSAAMGLVRADLAVRRADGRVNSLVMAHAFVVGGQASESERDIRVGGVDSVPAGVFEGVDYVALGHLHGAQRVSVPGAVARYSGSPLAFSFSEMNHRKSTAIVTFGDNGVVGEPELITAPVPRQLSEVTGTMEDVLGEGGATYVDDWVRITITDPIRPQEMNARLKQRFPHALVMQHSPAGAQRPQRQAIAVNATTDPAQVARQFVEDVTSLPPTAQEQAVLERALDQARAMERSA</sequence>
<dbReference type="Gene3D" id="3.60.21.10">
    <property type="match status" value="1"/>
</dbReference>
<keyword evidence="6" id="KW-0233">DNA recombination</keyword>
<comment type="function">
    <text evidence="6">SbcCD cleaves DNA hairpin structures. These structures can inhibit DNA replication and are intermediates in certain DNA recombination reactions. The complex acts as a 3'-&gt;5' double strand exonuclease that can open hairpins. It also has a 5' single-strand endonuclease activity.</text>
</comment>
<protein>
    <recommendedName>
        <fullName evidence="2 6">Nuclease SbcCD subunit D</fullName>
    </recommendedName>
</protein>
<dbReference type="CDD" id="cd00840">
    <property type="entry name" value="MPP_Mre11_N"/>
    <property type="match status" value="1"/>
</dbReference>
<dbReference type="InterPro" id="IPR041796">
    <property type="entry name" value="Mre11_N"/>
</dbReference>
<evidence type="ECO:0000313" key="8">
    <source>
        <dbReference type="EMBL" id="MFD2840194.1"/>
    </source>
</evidence>
<keyword evidence="6" id="KW-0255">Endonuclease</keyword>
<keyword evidence="4 6" id="KW-0378">Hydrolase</keyword>
<dbReference type="SUPFAM" id="SSF56300">
    <property type="entry name" value="Metallo-dependent phosphatases"/>
    <property type="match status" value="1"/>
</dbReference>
<evidence type="ECO:0000256" key="2">
    <source>
        <dbReference type="ARBA" id="ARBA00013365"/>
    </source>
</evidence>
<comment type="similarity">
    <text evidence="1 6">Belongs to the SbcD family.</text>
</comment>
<dbReference type="Pfam" id="PF00149">
    <property type="entry name" value="Metallophos"/>
    <property type="match status" value="1"/>
</dbReference>